<evidence type="ECO:0008006" key="3">
    <source>
        <dbReference type="Google" id="ProtNLM"/>
    </source>
</evidence>
<name>A0A154QI93_9GAMM</name>
<dbReference type="EMBL" id="LVJS01000036">
    <property type="protein sequence ID" value="KZC24016.1"/>
    <property type="molecule type" value="Genomic_DNA"/>
</dbReference>
<dbReference type="AlphaFoldDB" id="A0A154QI93"/>
<gene>
    <name evidence="1" type="ORF">RHOFW104T7_10920</name>
</gene>
<reference evidence="1 2" key="1">
    <citation type="journal article" date="2016" name="MBio">
        <title>Lateral Gene Transfer in a Heavy Metal-Contaminated-Groundwater Microbial Community.</title>
        <authorList>
            <person name="Hemme C.L."/>
            <person name="Green S.J."/>
            <person name="Rishishwar L."/>
            <person name="Prakash O."/>
            <person name="Pettenato A."/>
            <person name="Chakraborty R."/>
            <person name="Deutschbauer A.M."/>
            <person name="Van Nostrand J.D."/>
            <person name="Wu L."/>
            <person name="He Z."/>
            <person name="Jordan I.K."/>
            <person name="Hazen T.C."/>
            <person name="Arkin A.P."/>
            <person name="Kostka J.E."/>
            <person name="Zhou J."/>
        </authorList>
    </citation>
    <scope>NUCLEOTIDE SEQUENCE [LARGE SCALE GENOMIC DNA]</scope>
    <source>
        <strain evidence="1 2">FW104-T7</strain>
    </source>
</reference>
<proteinExistence type="predicted"/>
<protein>
    <recommendedName>
        <fullName evidence="3">Multi-ubiquitin domain-containing protein</fullName>
    </recommendedName>
</protein>
<evidence type="ECO:0000313" key="1">
    <source>
        <dbReference type="EMBL" id="KZC24016.1"/>
    </source>
</evidence>
<accession>A0A154QI93</accession>
<evidence type="ECO:0000313" key="2">
    <source>
        <dbReference type="Proteomes" id="UP000076131"/>
    </source>
</evidence>
<sequence>MNTAFTAVKQPPDLPSGGTLVMISLDGQDRQLQEGVYKVSDLKTVLGVPTDYELDEVIHGEFKPLNDQRSLHIKGGEMLISHVRQGSSA</sequence>
<comment type="caution">
    <text evidence="1">The sequence shown here is derived from an EMBL/GenBank/DDBJ whole genome shotgun (WGS) entry which is preliminary data.</text>
</comment>
<organism evidence="1 2">
    <name type="scientific">Rhodanobacter thiooxydans</name>
    <dbReference type="NCBI Taxonomy" id="416169"/>
    <lineage>
        <taxon>Bacteria</taxon>
        <taxon>Pseudomonadati</taxon>
        <taxon>Pseudomonadota</taxon>
        <taxon>Gammaproteobacteria</taxon>
        <taxon>Lysobacterales</taxon>
        <taxon>Rhodanobacteraceae</taxon>
        <taxon>Rhodanobacter</taxon>
    </lineage>
</organism>
<keyword evidence="2" id="KW-1185">Reference proteome</keyword>
<dbReference type="STRING" id="416169.RHOFW104T7_10920"/>
<dbReference type="RefSeq" id="WP_063107717.1">
    <property type="nucleotide sequence ID" value="NZ_LVJS01000036.1"/>
</dbReference>
<dbReference type="Proteomes" id="UP000076131">
    <property type="component" value="Unassembled WGS sequence"/>
</dbReference>